<evidence type="ECO:0000259" key="2">
    <source>
        <dbReference type="Pfam" id="PF13391"/>
    </source>
</evidence>
<evidence type="ECO:0000313" key="4">
    <source>
        <dbReference type="Proteomes" id="UP001447188"/>
    </source>
</evidence>
<dbReference type="EMBL" id="JBBBZM010000369">
    <property type="protein sequence ID" value="KAL0630826.1"/>
    <property type="molecule type" value="Genomic_DNA"/>
</dbReference>
<dbReference type="Pfam" id="PF13391">
    <property type="entry name" value="HNH_2"/>
    <property type="match status" value="1"/>
</dbReference>
<feature type="domain" description="HNH nuclease" evidence="2">
    <location>
        <begin position="223"/>
        <end position="325"/>
    </location>
</feature>
<evidence type="ECO:0000313" key="3">
    <source>
        <dbReference type="EMBL" id="KAL0630826.1"/>
    </source>
</evidence>
<reference evidence="3 4" key="1">
    <citation type="submission" date="2024-02" db="EMBL/GenBank/DDBJ databases">
        <title>Discinaceae phylogenomics.</title>
        <authorList>
            <person name="Dirks A.C."/>
            <person name="James T.Y."/>
        </authorList>
    </citation>
    <scope>NUCLEOTIDE SEQUENCE [LARGE SCALE GENOMIC DNA]</scope>
    <source>
        <strain evidence="3 4">ACD0624</strain>
    </source>
</reference>
<proteinExistence type="predicted"/>
<comment type="caution">
    <text evidence="3">The sequence shown here is derived from an EMBL/GenBank/DDBJ whole genome shotgun (WGS) entry which is preliminary data.</text>
</comment>
<sequence length="428" mass="47153">MSVPDPDDAPRMSVGPQSPTRILSPVASTHLIRFAIESPRESPEEAHHASILFFQIIHDCKNADLTIHSYRPYSNSRPPSRTFSNASDREINQDVRIDRLYTALYVNSPTEHGKINLVRMILHGLFCPEAAEKDGTLTKILPLACHWPSMTPDERQPKFESLVNSARDILFRFFTPLMAQGGTTPPTSATFTPASGLADPGQGTPNHDRNLSSLVRRRDGHRCVVSGVYDAEFIFAEERAGLPSPDDEGGTATDAAHIIPHALNNVARDNADCTIGDSQVFVSGILDMFDPGVLGMLAGPEIDNPCNALLLAHDLHREFGKLHVYLEEVPDEPHSYCFKRTRGARRLRRDFNPKSEVLTFANCEHGGLPLAPLPSRRLLKLHAACCRMLEMAGAAEYVENLLDDFEELGTLATDGSSEIGVLWGLYGL</sequence>
<accession>A0ABR3G4U6</accession>
<organism evidence="3 4">
    <name type="scientific">Discina gigas</name>
    <dbReference type="NCBI Taxonomy" id="1032678"/>
    <lineage>
        <taxon>Eukaryota</taxon>
        <taxon>Fungi</taxon>
        <taxon>Dikarya</taxon>
        <taxon>Ascomycota</taxon>
        <taxon>Pezizomycotina</taxon>
        <taxon>Pezizomycetes</taxon>
        <taxon>Pezizales</taxon>
        <taxon>Discinaceae</taxon>
        <taxon>Discina</taxon>
    </lineage>
</organism>
<evidence type="ECO:0000256" key="1">
    <source>
        <dbReference type="SAM" id="MobiDB-lite"/>
    </source>
</evidence>
<protein>
    <recommendedName>
        <fullName evidence="2">HNH nuclease domain-containing protein</fullName>
    </recommendedName>
</protein>
<dbReference type="InterPro" id="IPR003615">
    <property type="entry name" value="HNH_nuc"/>
</dbReference>
<dbReference type="Proteomes" id="UP001447188">
    <property type="component" value="Unassembled WGS sequence"/>
</dbReference>
<keyword evidence="4" id="KW-1185">Reference proteome</keyword>
<name>A0ABR3G4U6_9PEZI</name>
<gene>
    <name evidence="3" type="ORF">Q9L58_010318</name>
</gene>
<feature type="region of interest" description="Disordered" evidence="1">
    <location>
        <begin position="1"/>
        <end position="20"/>
    </location>
</feature>